<name>A0AAD9NZ84_RIDPI</name>
<evidence type="ECO:0008006" key="3">
    <source>
        <dbReference type="Google" id="ProtNLM"/>
    </source>
</evidence>
<evidence type="ECO:0000313" key="1">
    <source>
        <dbReference type="EMBL" id="KAK2185234.1"/>
    </source>
</evidence>
<evidence type="ECO:0000313" key="2">
    <source>
        <dbReference type="Proteomes" id="UP001209878"/>
    </source>
</evidence>
<dbReference type="EMBL" id="JAODUO010000241">
    <property type="protein sequence ID" value="KAK2185234.1"/>
    <property type="molecule type" value="Genomic_DNA"/>
</dbReference>
<accession>A0AAD9NZ84</accession>
<proteinExistence type="predicted"/>
<protein>
    <recommendedName>
        <fullName evidence="3">Reverse transcriptase domain-containing protein</fullName>
    </recommendedName>
</protein>
<keyword evidence="2" id="KW-1185">Reference proteome</keyword>
<sequence length="107" mass="12217">MGQQGFTESPVTIYANDPRALLAHFNLRYAGYQPAEFRHSRTVWIPKVAAPVAPEEFRPIAISSFVSRVFHRLLAERLFQLLAFQSRQRAFVKGDGLADNVFLLRQV</sequence>
<gene>
    <name evidence="1" type="ORF">NP493_241g01010</name>
</gene>
<dbReference type="AlphaFoldDB" id="A0AAD9NZ84"/>
<dbReference type="Proteomes" id="UP001209878">
    <property type="component" value="Unassembled WGS sequence"/>
</dbReference>
<comment type="caution">
    <text evidence="1">The sequence shown here is derived from an EMBL/GenBank/DDBJ whole genome shotgun (WGS) entry which is preliminary data.</text>
</comment>
<reference evidence="1" key="1">
    <citation type="journal article" date="2023" name="Mol. Biol. Evol.">
        <title>Third-Generation Sequencing Reveals the Adaptive Role of the Epigenome in Three Deep-Sea Polychaetes.</title>
        <authorList>
            <person name="Perez M."/>
            <person name="Aroh O."/>
            <person name="Sun Y."/>
            <person name="Lan Y."/>
            <person name="Juniper S.K."/>
            <person name="Young C.R."/>
            <person name="Angers B."/>
            <person name="Qian P.Y."/>
        </authorList>
    </citation>
    <scope>NUCLEOTIDE SEQUENCE</scope>
    <source>
        <strain evidence="1">R07B-5</strain>
    </source>
</reference>
<organism evidence="1 2">
    <name type="scientific">Ridgeia piscesae</name>
    <name type="common">Tubeworm</name>
    <dbReference type="NCBI Taxonomy" id="27915"/>
    <lineage>
        <taxon>Eukaryota</taxon>
        <taxon>Metazoa</taxon>
        <taxon>Spiralia</taxon>
        <taxon>Lophotrochozoa</taxon>
        <taxon>Annelida</taxon>
        <taxon>Polychaeta</taxon>
        <taxon>Sedentaria</taxon>
        <taxon>Canalipalpata</taxon>
        <taxon>Sabellida</taxon>
        <taxon>Siboglinidae</taxon>
        <taxon>Ridgeia</taxon>
    </lineage>
</organism>